<dbReference type="SUPFAM" id="SSF55874">
    <property type="entry name" value="ATPase domain of HSP90 chaperone/DNA topoisomerase II/histidine kinase"/>
    <property type="match status" value="1"/>
</dbReference>
<dbReference type="PANTHER" id="PTHR24421:SF10">
    <property type="entry name" value="NITRATE_NITRITE SENSOR PROTEIN NARQ"/>
    <property type="match status" value="1"/>
</dbReference>
<dbReference type="GO" id="GO:0004673">
    <property type="term" value="F:protein histidine kinase activity"/>
    <property type="evidence" value="ECO:0007669"/>
    <property type="project" value="UniProtKB-EC"/>
</dbReference>
<keyword evidence="11" id="KW-1185">Reference proteome</keyword>
<evidence type="ECO:0000256" key="2">
    <source>
        <dbReference type="ARBA" id="ARBA00012438"/>
    </source>
</evidence>
<keyword evidence="7" id="KW-0812">Transmembrane</keyword>
<protein>
    <recommendedName>
        <fullName evidence="2">histidine kinase</fullName>
        <ecNumber evidence="2">2.7.13.3</ecNumber>
    </recommendedName>
</protein>
<comment type="catalytic activity">
    <reaction evidence="1">
        <text>ATP + protein L-histidine = ADP + protein N-phospho-L-histidine.</text>
        <dbReference type="EC" id="2.7.13.3"/>
    </reaction>
</comment>
<keyword evidence="4" id="KW-0418">Kinase</keyword>
<evidence type="ECO:0000313" key="10">
    <source>
        <dbReference type="EMBL" id="PTX41492.1"/>
    </source>
</evidence>
<dbReference type="SUPFAM" id="SSF48452">
    <property type="entry name" value="TPR-like"/>
    <property type="match status" value="1"/>
</dbReference>
<keyword evidence="7" id="KW-1133">Transmembrane helix</keyword>
<sequence>MNLRPLLHILGILCLILICSSCSTSSKDELKSFQNNSGEAYFQNGLSAREPSKMLTHFKNGLDSARIDNDTIEYYLLDGVIYTYNRLKEYDSSMAYSEKMIRLAKTNGKTYFEALGYYRKAIIHQYLNNYKKKFRNAFISRNLFLSIGDSLRAGKRSLEMANAQSSMSDYTGSQENAAIALRLLEKTKDSAYISSALNQIGISNRERGFYEDAIANYEEALKYSISTEDSLAFLNNIALAYRDNGDFYKAIKYLELINSKTEYADVESRARFIDNLAYTKWMQDSTANILDDLSTSLDIRLKNNDLNGLTSSYNHLSEYYLSKAPSLAKEYAKKALEAARQNDSKNSELNALEKLLRISEPMESEKYIQRYLHLNDSIRVAELKAKNFFAKIKLDEEQKQQEIDQLQAESVKQQLESEKLKNQTIILSLGGMLILVSGGFGFYYLRQRHKREKILEAHRTETRISKKIHDELANDVYNVMSGIQDIAPNDTMDKLENIYKRTRNISRENSSIPMGVNYLPHLVSTLSSSISENTRLILRGEETINWNNISPEKKIILYRVLQEMMINMNKHSKASFVAIIFSEEKNLLKIQYSDNGVGVSNESLRSGNGIQNMENRIFSIKGKLNFETEPGKGFKILIQIPL</sequence>
<evidence type="ECO:0000256" key="7">
    <source>
        <dbReference type="SAM" id="Phobius"/>
    </source>
</evidence>
<dbReference type="CDD" id="cd16917">
    <property type="entry name" value="HATPase_UhpB-NarQ-NarX-like"/>
    <property type="match status" value="1"/>
</dbReference>
<accession>A0A2T6ACH6</accession>
<dbReference type="GO" id="GO:0000160">
    <property type="term" value="P:phosphorelay signal transduction system"/>
    <property type="evidence" value="ECO:0007669"/>
    <property type="project" value="UniProtKB-KW"/>
</dbReference>
<evidence type="ECO:0000256" key="3">
    <source>
        <dbReference type="ARBA" id="ARBA00022679"/>
    </source>
</evidence>
<dbReference type="EC" id="2.7.13.3" evidence="2"/>
<dbReference type="RefSeq" id="WP_108173157.1">
    <property type="nucleotide sequence ID" value="NZ_QBKQ01000005.1"/>
</dbReference>
<proteinExistence type="predicted"/>
<feature type="coiled-coil region" evidence="6">
    <location>
        <begin position="380"/>
        <end position="423"/>
    </location>
</feature>
<dbReference type="AlphaFoldDB" id="A0A2T6ACH6"/>
<feature type="transmembrane region" description="Helical" evidence="7">
    <location>
        <begin position="425"/>
        <end position="445"/>
    </location>
</feature>
<feature type="signal peptide" evidence="8">
    <location>
        <begin position="1"/>
        <end position="26"/>
    </location>
</feature>
<keyword evidence="8" id="KW-0732">Signal</keyword>
<feature type="domain" description="Histidine kinase" evidence="9">
    <location>
        <begin position="557"/>
        <end position="642"/>
    </location>
</feature>
<evidence type="ECO:0000256" key="1">
    <source>
        <dbReference type="ARBA" id="ARBA00000085"/>
    </source>
</evidence>
<dbReference type="InterPro" id="IPR011990">
    <property type="entry name" value="TPR-like_helical_dom_sf"/>
</dbReference>
<keyword evidence="3" id="KW-0808">Transferase</keyword>
<comment type="caution">
    <text evidence="10">The sequence shown here is derived from an EMBL/GenBank/DDBJ whole genome shotgun (WGS) entry which is preliminary data.</text>
</comment>
<dbReference type="OrthoDB" id="943406at2"/>
<dbReference type="Proteomes" id="UP000244174">
    <property type="component" value="Unassembled WGS sequence"/>
</dbReference>
<dbReference type="EMBL" id="QBKQ01000005">
    <property type="protein sequence ID" value="PTX41492.1"/>
    <property type="molecule type" value="Genomic_DNA"/>
</dbReference>
<keyword evidence="5" id="KW-0902">Two-component regulatory system</keyword>
<keyword evidence="6" id="KW-0175">Coiled coil</keyword>
<evidence type="ECO:0000256" key="5">
    <source>
        <dbReference type="ARBA" id="ARBA00023012"/>
    </source>
</evidence>
<reference evidence="10 11" key="1">
    <citation type="submission" date="2018-04" db="EMBL/GenBank/DDBJ databases">
        <title>Genomic Encyclopedia of Archaeal and Bacterial Type Strains, Phase II (KMG-II): from individual species to whole genera.</title>
        <authorList>
            <person name="Goeker M."/>
        </authorList>
    </citation>
    <scope>NUCLEOTIDE SEQUENCE [LARGE SCALE GENOMIC DNA]</scope>
    <source>
        <strain evidence="10 11">DSM 23082</strain>
    </source>
</reference>
<evidence type="ECO:0000256" key="8">
    <source>
        <dbReference type="SAM" id="SignalP"/>
    </source>
</evidence>
<dbReference type="InterPro" id="IPR036890">
    <property type="entry name" value="HATPase_C_sf"/>
</dbReference>
<gene>
    <name evidence="10" type="ORF">C8P64_3292</name>
</gene>
<dbReference type="Gene3D" id="3.30.565.10">
    <property type="entry name" value="Histidine kinase-like ATPase, C-terminal domain"/>
    <property type="match status" value="1"/>
</dbReference>
<dbReference type="PROSITE" id="PS50109">
    <property type="entry name" value="HIS_KIN"/>
    <property type="match status" value="1"/>
</dbReference>
<organism evidence="10 11">
    <name type="scientific">Christiangramia gaetbulicola</name>
    <dbReference type="NCBI Taxonomy" id="703340"/>
    <lineage>
        <taxon>Bacteria</taxon>
        <taxon>Pseudomonadati</taxon>
        <taxon>Bacteroidota</taxon>
        <taxon>Flavobacteriia</taxon>
        <taxon>Flavobacteriales</taxon>
        <taxon>Flavobacteriaceae</taxon>
        <taxon>Christiangramia</taxon>
    </lineage>
</organism>
<feature type="chain" id="PRO_5015656001" description="histidine kinase" evidence="8">
    <location>
        <begin position="27"/>
        <end position="642"/>
    </location>
</feature>
<dbReference type="InterPro" id="IPR005467">
    <property type="entry name" value="His_kinase_dom"/>
</dbReference>
<dbReference type="InterPro" id="IPR050482">
    <property type="entry name" value="Sensor_HK_TwoCompSys"/>
</dbReference>
<name>A0A2T6ACH6_9FLAO</name>
<evidence type="ECO:0000256" key="4">
    <source>
        <dbReference type="ARBA" id="ARBA00022777"/>
    </source>
</evidence>
<dbReference type="PANTHER" id="PTHR24421">
    <property type="entry name" value="NITRATE/NITRITE SENSOR PROTEIN NARX-RELATED"/>
    <property type="match status" value="1"/>
</dbReference>
<evidence type="ECO:0000313" key="11">
    <source>
        <dbReference type="Proteomes" id="UP000244174"/>
    </source>
</evidence>
<dbReference type="Gene3D" id="1.25.40.10">
    <property type="entry name" value="Tetratricopeptide repeat domain"/>
    <property type="match status" value="3"/>
</dbReference>
<evidence type="ECO:0000256" key="6">
    <source>
        <dbReference type="SAM" id="Coils"/>
    </source>
</evidence>
<evidence type="ECO:0000259" key="9">
    <source>
        <dbReference type="PROSITE" id="PS50109"/>
    </source>
</evidence>
<keyword evidence="7" id="KW-0472">Membrane</keyword>